<evidence type="ECO:0000313" key="1">
    <source>
        <dbReference type="EMBL" id="MPN20731.1"/>
    </source>
</evidence>
<organism evidence="1">
    <name type="scientific">bioreactor metagenome</name>
    <dbReference type="NCBI Taxonomy" id="1076179"/>
    <lineage>
        <taxon>unclassified sequences</taxon>
        <taxon>metagenomes</taxon>
        <taxon>ecological metagenomes</taxon>
    </lineage>
</organism>
<dbReference type="EMBL" id="VSSQ01068564">
    <property type="protein sequence ID" value="MPN20731.1"/>
    <property type="molecule type" value="Genomic_DNA"/>
</dbReference>
<dbReference type="AlphaFoldDB" id="A0A645G1N6"/>
<name>A0A645G1N6_9ZZZZ</name>
<proteinExistence type="predicted"/>
<reference evidence="1" key="1">
    <citation type="submission" date="2019-08" db="EMBL/GenBank/DDBJ databases">
        <authorList>
            <person name="Kucharzyk K."/>
            <person name="Murdoch R.W."/>
            <person name="Higgins S."/>
            <person name="Loffler F."/>
        </authorList>
    </citation>
    <scope>NUCLEOTIDE SEQUENCE</scope>
</reference>
<comment type="caution">
    <text evidence="1">The sequence shown here is derived from an EMBL/GenBank/DDBJ whole genome shotgun (WGS) entry which is preliminary data.</text>
</comment>
<protein>
    <submittedName>
        <fullName evidence="1">Uncharacterized protein</fullName>
    </submittedName>
</protein>
<sequence length="109" mass="11600">MAAHCKRLSNDIIALKQIARNTGANNSGIGAPVQIGRHDCAAGFQLASRNVHVFFRHADGGHARIGGSAARGCADGQIGRNTADRVIVLQREIVFRIEHGVLVRHGDGQ</sequence>
<gene>
    <name evidence="1" type="ORF">SDC9_168110</name>
</gene>
<accession>A0A645G1N6</accession>